<dbReference type="InterPro" id="IPR036259">
    <property type="entry name" value="MFS_trans_sf"/>
</dbReference>
<dbReference type="InterPro" id="IPR050189">
    <property type="entry name" value="MFS_Efflux_Transporters"/>
</dbReference>
<feature type="transmembrane region" description="Helical" evidence="6">
    <location>
        <begin position="70"/>
        <end position="89"/>
    </location>
</feature>
<dbReference type="Gene3D" id="1.20.1250.20">
    <property type="entry name" value="MFS general substrate transporter like domains"/>
    <property type="match status" value="1"/>
</dbReference>
<dbReference type="Proteomes" id="UP000325296">
    <property type="component" value="Unassembled WGS sequence"/>
</dbReference>
<dbReference type="CDD" id="cd17324">
    <property type="entry name" value="MFS_NepI_like"/>
    <property type="match status" value="1"/>
</dbReference>
<feature type="transmembrane region" description="Helical" evidence="6">
    <location>
        <begin position="270"/>
        <end position="288"/>
    </location>
</feature>
<evidence type="ECO:0000256" key="4">
    <source>
        <dbReference type="ARBA" id="ARBA00022989"/>
    </source>
</evidence>
<dbReference type="PANTHER" id="PTHR43124">
    <property type="entry name" value="PURINE EFFLUX PUMP PBUE"/>
    <property type="match status" value="1"/>
</dbReference>
<evidence type="ECO:0000313" key="11">
    <source>
        <dbReference type="Proteomes" id="UP000325296"/>
    </source>
</evidence>
<dbReference type="RefSeq" id="WP_090292756.1">
    <property type="nucleotide sequence ID" value="NZ_BMNU01000009.1"/>
</dbReference>
<dbReference type="Proteomes" id="UP000199620">
    <property type="component" value="Chromosome I"/>
</dbReference>
<keyword evidence="10" id="KW-1185">Reference proteome</keyword>
<evidence type="ECO:0000256" key="2">
    <source>
        <dbReference type="ARBA" id="ARBA00022475"/>
    </source>
</evidence>
<feature type="domain" description="Major facilitator superfamily (MFS) profile" evidence="7">
    <location>
        <begin position="4"/>
        <end position="386"/>
    </location>
</feature>
<evidence type="ECO:0000256" key="3">
    <source>
        <dbReference type="ARBA" id="ARBA00022692"/>
    </source>
</evidence>
<dbReference type="EMBL" id="VUOL01000009">
    <property type="protein sequence ID" value="KAA2228846.1"/>
    <property type="molecule type" value="Genomic_DNA"/>
</dbReference>
<sequence length="414" mass="43514">MPAVIYIFSLCTFTFGLSEFVVAGLVSAISMDLHESIAHVGSTIAAYALGAAIGAPLLTAMLATWRDKSVLLLTLAVLAVGSVAISLAPNIVTLYGVRFIIGLAHGVFMAVASNAAVKLVDPMRAGRALSLVWMGLTLSIAFGVPIGTFFGSYWSWRVVFLAIGGLGLISTIGLVLLMRLQPAPQPHERQGIKQGLTALFHRELLMAATIAMLVSVATFSFFTFVSPFLLDITRIQPQVLSFAMLLFGVCSILGNLLGGHLVDAFDVDRCLLGGLTALMLNLLGLYLWGDSKIVTLTLVGLLGVVFFAIVTMSTLRLLRLANQYIPQSSAVASGLNIASFNLGTALSGIGAGWVITHVGLAYIPIAGAGAALVAIAMLGLQMRTGRGVEAALPISISTPRACAETKQRLPDETL</sequence>
<feature type="transmembrane region" description="Helical" evidence="6">
    <location>
        <begin position="239"/>
        <end position="258"/>
    </location>
</feature>
<evidence type="ECO:0000256" key="6">
    <source>
        <dbReference type="SAM" id="Phobius"/>
    </source>
</evidence>
<feature type="transmembrane region" description="Helical" evidence="6">
    <location>
        <begin position="199"/>
        <end position="219"/>
    </location>
</feature>
<evidence type="ECO:0000256" key="1">
    <source>
        <dbReference type="ARBA" id="ARBA00004651"/>
    </source>
</evidence>
<dbReference type="AlphaFoldDB" id="A0A5B2UPX9"/>
<dbReference type="SUPFAM" id="SSF103473">
    <property type="entry name" value="MFS general substrate transporter"/>
    <property type="match status" value="1"/>
</dbReference>
<feature type="transmembrane region" description="Helical" evidence="6">
    <location>
        <begin position="129"/>
        <end position="150"/>
    </location>
</feature>
<reference evidence="8 11" key="2">
    <citation type="submission" date="2019-09" db="EMBL/GenBank/DDBJ databases">
        <title>Draft genome sequence of Pseudomonas brenneri CCUG 51514(T).</title>
        <authorList>
            <person name="Tunovic T."/>
            <person name="Pineiro-Iglesias B."/>
            <person name="Unosson C."/>
            <person name="Inganas E."/>
            <person name="Ohlen M."/>
            <person name="Cardew S."/>
            <person name="Jensie-Markopoulos S."/>
            <person name="Salva-Serra F."/>
            <person name="Jaen-Luchoro D."/>
            <person name="Svensson-Stadler L."/>
            <person name="Chun J."/>
            <person name="Moore E."/>
        </authorList>
    </citation>
    <scope>NUCLEOTIDE SEQUENCE [LARGE SCALE GENOMIC DNA]</scope>
    <source>
        <strain evidence="8 11">CCUG 51514</strain>
    </source>
</reference>
<evidence type="ECO:0000259" key="7">
    <source>
        <dbReference type="PROSITE" id="PS50850"/>
    </source>
</evidence>
<feature type="transmembrane region" description="Helical" evidence="6">
    <location>
        <begin position="294"/>
        <end position="318"/>
    </location>
</feature>
<dbReference type="OrthoDB" id="9788453at2"/>
<dbReference type="InterPro" id="IPR011701">
    <property type="entry name" value="MFS"/>
</dbReference>
<keyword evidence="3 6" id="KW-0812">Transmembrane</keyword>
<proteinExistence type="predicted"/>
<evidence type="ECO:0000313" key="8">
    <source>
        <dbReference type="EMBL" id="KAA2228846.1"/>
    </source>
</evidence>
<feature type="transmembrane region" description="Helical" evidence="6">
    <location>
        <begin position="44"/>
        <end position="63"/>
    </location>
</feature>
<name>A0A5B2UPX9_9PSED</name>
<keyword evidence="5 6" id="KW-0472">Membrane</keyword>
<dbReference type="Pfam" id="PF07690">
    <property type="entry name" value="MFS_1"/>
    <property type="match status" value="1"/>
</dbReference>
<protein>
    <submittedName>
        <fullName evidence="8">MFS transporter</fullName>
    </submittedName>
    <submittedName>
        <fullName evidence="9">Predicted arabinose efflux permease, MFS family</fullName>
    </submittedName>
</protein>
<feature type="transmembrane region" description="Helical" evidence="6">
    <location>
        <begin position="95"/>
        <end position="117"/>
    </location>
</feature>
<dbReference type="PROSITE" id="PS50850">
    <property type="entry name" value="MFS"/>
    <property type="match status" value="1"/>
</dbReference>
<feature type="transmembrane region" description="Helical" evidence="6">
    <location>
        <begin position="330"/>
        <end position="355"/>
    </location>
</feature>
<reference evidence="9 10" key="1">
    <citation type="submission" date="2016-10" db="EMBL/GenBank/DDBJ databases">
        <authorList>
            <person name="Varghese N."/>
            <person name="Submissions S."/>
        </authorList>
    </citation>
    <scope>NUCLEOTIDE SEQUENCE [LARGE SCALE GENOMIC DNA]</scope>
    <source>
        <strain evidence="9 10">BS2771</strain>
    </source>
</reference>
<keyword evidence="4 6" id="KW-1133">Transmembrane helix</keyword>
<dbReference type="GO" id="GO:0005886">
    <property type="term" value="C:plasma membrane"/>
    <property type="evidence" value="ECO:0007669"/>
    <property type="project" value="UniProtKB-SubCell"/>
</dbReference>
<evidence type="ECO:0000256" key="5">
    <source>
        <dbReference type="ARBA" id="ARBA00023136"/>
    </source>
</evidence>
<evidence type="ECO:0000313" key="10">
    <source>
        <dbReference type="Proteomes" id="UP000199620"/>
    </source>
</evidence>
<evidence type="ECO:0000313" key="9">
    <source>
        <dbReference type="EMBL" id="SDV10510.1"/>
    </source>
</evidence>
<gene>
    <name evidence="8" type="ORF">F1720_16660</name>
    <name evidence="9" type="ORF">SAMN04490181_4930</name>
</gene>
<accession>A0A5B2UPX9</accession>
<feature type="transmembrane region" description="Helical" evidence="6">
    <location>
        <begin position="156"/>
        <end position="178"/>
    </location>
</feature>
<dbReference type="PANTHER" id="PTHR43124:SF3">
    <property type="entry name" value="CHLORAMPHENICOL EFFLUX PUMP RV0191"/>
    <property type="match status" value="1"/>
</dbReference>
<keyword evidence="2" id="KW-1003">Cell membrane</keyword>
<organism evidence="8 11">
    <name type="scientific">Pseudomonas brenneri</name>
    <dbReference type="NCBI Taxonomy" id="129817"/>
    <lineage>
        <taxon>Bacteria</taxon>
        <taxon>Pseudomonadati</taxon>
        <taxon>Pseudomonadota</taxon>
        <taxon>Gammaproteobacteria</taxon>
        <taxon>Pseudomonadales</taxon>
        <taxon>Pseudomonadaceae</taxon>
        <taxon>Pseudomonas</taxon>
    </lineage>
</organism>
<dbReference type="EMBL" id="LT629800">
    <property type="protein sequence ID" value="SDV10510.1"/>
    <property type="molecule type" value="Genomic_DNA"/>
</dbReference>
<dbReference type="InterPro" id="IPR020846">
    <property type="entry name" value="MFS_dom"/>
</dbReference>
<comment type="subcellular location">
    <subcellularLocation>
        <location evidence="1">Cell membrane</location>
        <topology evidence="1">Multi-pass membrane protein</topology>
    </subcellularLocation>
</comment>
<feature type="transmembrane region" description="Helical" evidence="6">
    <location>
        <begin position="361"/>
        <end position="380"/>
    </location>
</feature>
<dbReference type="GO" id="GO:0022857">
    <property type="term" value="F:transmembrane transporter activity"/>
    <property type="evidence" value="ECO:0007669"/>
    <property type="project" value="InterPro"/>
</dbReference>